<keyword evidence="22" id="KW-1185">Reference proteome</keyword>
<reference evidence="21 22" key="1">
    <citation type="submission" date="2018-11" db="EMBL/GenBank/DDBJ databases">
        <title>Erythrobacter spongiae sp. nov., isolated from a marine sponge.</title>
        <authorList>
            <person name="Zhuang L."/>
            <person name="Luo L."/>
        </authorList>
    </citation>
    <scope>NUCLEOTIDE SEQUENCE [LARGE SCALE GENOMIC DNA]</scope>
    <source>
        <strain evidence="21 22">HN-E23</strain>
    </source>
</reference>
<dbReference type="PROSITE" id="PS50857">
    <property type="entry name" value="COX2_CUA"/>
    <property type="match status" value="1"/>
</dbReference>
<keyword evidence="4 14" id="KW-0679">Respiratory chain</keyword>
<dbReference type="InterPro" id="IPR045187">
    <property type="entry name" value="CcO_II"/>
</dbReference>
<dbReference type="PANTHER" id="PTHR22888:SF9">
    <property type="entry name" value="CYTOCHROME C OXIDASE SUBUNIT 2"/>
    <property type="match status" value="1"/>
</dbReference>
<evidence type="ECO:0000256" key="9">
    <source>
        <dbReference type="ARBA" id="ARBA00022989"/>
    </source>
</evidence>
<keyword evidence="3 14" id="KW-0813">Transport</keyword>
<dbReference type="GO" id="GO:0016491">
    <property type="term" value="F:oxidoreductase activity"/>
    <property type="evidence" value="ECO:0007669"/>
    <property type="project" value="UniProtKB-KW"/>
</dbReference>
<dbReference type="GO" id="GO:0042773">
    <property type="term" value="P:ATP synthesis coupled electron transport"/>
    <property type="evidence" value="ECO:0007669"/>
    <property type="project" value="TreeGrafter"/>
</dbReference>
<feature type="region of interest" description="Disordered" evidence="16">
    <location>
        <begin position="330"/>
        <end position="378"/>
    </location>
</feature>
<evidence type="ECO:0000313" key="22">
    <source>
        <dbReference type="Proteomes" id="UP000275232"/>
    </source>
</evidence>
<evidence type="ECO:0000256" key="8">
    <source>
        <dbReference type="ARBA" id="ARBA00022982"/>
    </source>
</evidence>
<keyword evidence="18" id="KW-0732">Signal</keyword>
<feature type="domain" description="Cytochrome oxidase subunit II transmembrane region profile" evidence="20">
    <location>
        <begin position="84"/>
        <end position="180"/>
    </location>
</feature>
<dbReference type="PROSITE" id="PS00078">
    <property type="entry name" value="COX2"/>
    <property type="match status" value="1"/>
</dbReference>
<evidence type="ECO:0000256" key="15">
    <source>
        <dbReference type="RuleBase" id="RU004024"/>
    </source>
</evidence>
<feature type="signal peptide" evidence="18">
    <location>
        <begin position="1"/>
        <end position="32"/>
    </location>
</feature>
<keyword evidence="5 14" id="KW-0812">Transmembrane</keyword>
<dbReference type="RefSeq" id="WP_123878705.1">
    <property type="nucleotide sequence ID" value="NZ_RPFZ01000001.1"/>
</dbReference>
<dbReference type="InterPro" id="IPR001505">
    <property type="entry name" value="Copper_CuA"/>
</dbReference>
<evidence type="ECO:0000256" key="6">
    <source>
        <dbReference type="ARBA" id="ARBA00022723"/>
    </source>
</evidence>
<comment type="function">
    <text evidence="12 15">Subunits I and II form the functional core of the enzyme complex. Electrons originating in cytochrome c are transferred via heme a and Cu(A) to the binuclear center formed by heme a3 and Cu(B).</text>
</comment>
<comment type="cofactor">
    <cofactor evidence="15">
        <name>Cu cation</name>
        <dbReference type="ChEBI" id="CHEBI:23378"/>
    </cofactor>
    <text evidence="15">Binds a copper A center.</text>
</comment>
<dbReference type="PRINTS" id="PR01166">
    <property type="entry name" value="CYCOXIDASEII"/>
</dbReference>
<feature type="compositionally biased region" description="Low complexity" evidence="16">
    <location>
        <begin position="330"/>
        <end position="341"/>
    </location>
</feature>
<dbReference type="Proteomes" id="UP000275232">
    <property type="component" value="Unassembled WGS sequence"/>
</dbReference>
<dbReference type="SUPFAM" id="SSF81464">
    <property type="entry name" value="Cytochrome c oxidase subunit II-like, transmembrane region"/>
    <property type="match status" value="1"/>
</dbReference>
<dbReference type="InterPro" id="IPR036257">
    <property type="entry name" value="Cyt_c_oxidase_su2_TM_sf"/>
</dbReference>
<dbReference type="GO" id="GO:0004129">
    <property type="term" value="F:cytochrome-c oxidase activity"/>
    <property type="evidence" value="ECO:0007669"/>
    <property type="project" value="UniProtKB-EC"/>
</dbReference>
<feature type="transmembrane region" description="Helical" evidence="17">
    <location>
        <begin position="152"/>
        <end position="174"/>
    </location>
</feature>
<dbReference type="PANTHER" id="PTHR22888">
    <property type="entry name" value="CYTOCHROME C OXIDASE, SUBUNIT II"/>
    <property type="match status" value="1"/>
</dbReference>
<keyword evidence="7" id="KW-1278">Translocase</keyword>
<dbReference type="InterPro" id="IPR014222">
    <property type="entry name" value="Cyt_c_oxidase_su2"/>
</dbReference>
<keyword evidence="9 17" id="KW-1133">Transmembrane helix</keyword>
<keyword evidence="10 15" id="KW-0186">Copper</keyword>
<evidence type="ECO:0000256" key="7">
    <source>
        <dbReference type="ARBA" id="ARBA00022967"/>
    </source>
</evidence>
<comment type="similarity">
    <text evidence="2 14">Belongs to the cytochrome c oxidase subunit 2 family.</text>
</comment>
<evidence type="ECO:0000256" key="11">
    <source>
        <dbReference type="ARBA" id="ARBA00023136"/>
    </source>
</evidence>
<evidence type="ECO:0000313" key="21">
    <source>
        <dbReference type="EMBL" id="RPF70843.1"/>
    </source>
</evidence>
<evidence type="ECO:0000256" key="2">
    <source>
        <dbReference type="ARBA" id="ARBA00007866"/>
    </source>
</evidence>
<dbReference type="OrthoDB" id="9781261at2"/>
<feature type="transmembrane region" description="Helical" evidence="17">
    <location>
        <begin position="110"/>
        <end position="131"/>
    </location>
</feature>
<proteinExistence type="inferred from homology"/>
<evidence type="ECO:0000256" key="3">
    <source>
        <dbReference type="ARBA" id="ARBA00022448"/>
    </source>
</evidence>
<feature type="domain" description="Cytochrome oxidase subunit II copper A binding" evidence="19">
    <location>
        <begin position="182"/>
        <end position="316"/>
    </location>
</feature>
<evidence type="ECO:0000259" key="20">
    <source>
        <dbReference type="PROSITE" id="PS50999"/>
    </source>
</evidence>
<keyword evidence="11 17" id="KW-0472">Membrane</keyword>
<dbReference type="GO" id="GO:0005507">
    <property type="term" value="F:copper ion binding"/>
    <property type="evidence" value="ECO:0007669"/>
    <property type="project" value="InterPro"/>
</dbReference>
<dbReference type="InterPro" id="IPR008972">
    <property type="entry name" value="Cupredoxin"/>
</dbReference>
<comment type="caution">
    <text evidence="21">The sequence shown here is derived from an EMBL/GenBank/DDBJ whole genome shotgun (WGS) entry which is preliminary data.</text>
</comment>
<evidence type="ECO:0000256" key="4">
    <source>
        <dbReference type="ARBA" id="ARBA00022660"/>
    </source>
</evidence>
<dbReference type="Pfam" id="PF02790">
    <property type="entry name" value="COX2_TM"/>
    <property type="match status" value="1"/>
</dbReference>
<evidence type="ECO:0000256" key="12">
    <source>
        <dbReference type="ARBA" id="ARBA00024688"/>
    </source>
</evidence>
<name>A0A3N5CPC6_9SPHN</name>
<dbReference type="Gene3D" id="2.60.40.420">
    <property type="entry name" value="Cupredoxins - blue copper proteins"/>
    <property type="match status" value="1"/>
</dbReference>
<protein>
    <recommendedName>
        <fullName evidence="15">Cytochrome c oxidase subunit 2</fullName>
        <ecNumber evidence="15">7.1.1.9</ecNumber>
    </recommendedName>
</protein>
<sequence>MKLGANARTPLSFLTLLLAALCLLAVPQAGFAQATAVQDESAANVADESLPQEAQVEGSVSADATVKEKSPSFDYYGPDMVKGQPESGAFGFQSQHTDDGLFALRMHNALLLPIIVGISVLVLFLLMWVMFRYNRRANTVPSRTAHNTLIEVLWTVIPVLILVVIAVPSITLLARQYKSPPDDAITIKANGYQWYWGFEYVDNGGFEVISNMKDESQALADGEPPQLAADNRMVVPVGVPLRIQTFGADVIHSFGVPSLWFKLDAVPGRINERLLTINEPGIYYGQCMELCGARHAYMPIVIEARPLDEYNAWVRTQPGGMTVAEARAAEAAANAPATAEPAGEEIDAESSGIQEPESSVLDAPGAGEPPTQDTSPTT</sequence>
<evidence type="ECO:0000256" key="18">
    <source>
        <dbReference type="SAM" id="SignalP"/>
    </source>
</evidence>
<keyword evidence="8 14" id="KW-0249">Electron transport</keyword>
<evidence type="ECO:0000256" key="10">
    <source>
        <dbReference type="ARBA" id="ARBA00023008"/>
    </source>
</evidence>
<evidence type="ECO:0000256" key="17">
    <source>
        <dbReference type="SAM" id="Phobius"/>
    </source>
</evidence>
<evidence type="ECO:0000256" key="1">
    <source>
        <dbReference type="ARBA" id="ARBA00004141"/>
    </source>
</evidence>
<dbReference type="Pfam" id="PF00116">
    <property type="entry name" value="COX2"/>
    <property type="match status" value="1"/>
</dbReference>
<organism evidence="21 22">
    <name type="scientific">Aurantiacibacter spongiae</name>
    <dbReference type="NCBI Taxonomy" id="2488860"/>
    <lineage>
        <taxon>Bacteria</taxon>
        <taxon>Pseudomonadati</taxon>
        <taxon>Pseudomonadota</taxon>
        <taxon>Alphaproteobacteria</taxon>
        <taxon>Sphingomonadales</taxon>
        <taxon>Erythrobacteraceae</taxon>
        <taxon>Aurantiacibacter</taxon>
    </lineage>
</organism>
<dbReference type="InterPro" id="IPR002429">
    <property type="entry name" value="CcO_II-like_C"/>
</dbReference>
<evidence type="ECO:0000256" key="5">
    <source>
        <dbReference type="ARBA" id="ARBA00022692"/>
    </source>
</evidence>
<dbReference type="EC" id="7.1.1.9" evidence="15"/>
<accession>A0A3N5CPC6</accession>
<dbReference type="PROSITE" id="PS50999">
    <property type="entry name" value="COX2_TM"/>
    <property type="match status" value="1"/>
</dbReference>
<keyword evidence="21" id="KW-0560">Oxidoreductase</keyword>
<dbReference type="Gene3D" id="1.10.287.90">
    <property type="match status" value="1"/>
</dbReference>
<comment type="catalytic activity">
    <reaction evidence="13 15">
        <text>4 Fe(II)-[cytochrome c] + O2 + 8 H(+)(in) = 4 Fe(III)-[cytochrome c] + 2 H2O + 4 H(+)(out)</text>
        <dbReference type="Rhea" id="RHEA:11436"/>
        <dbReference type="Rhea" id="RHEA-COMP:10350"/>
        <dbReference type="Rhea" id="RHEA-COMP:14399"/>
        <dbReference type="ChEBI" id="CHEBI:15377"/>
        <dbReference type="ChEBI" id="CHEBI:15378"/>
        <dbReference type="ChEBI" id="CHEBI:15379"/>
        <dbReference type="ChEBI" id="CHEBI:29033"/>
        <dbReference type="ChEBI" id="CHEBI:29034"/>
        <dbReference type="EC" id="7.1.1.9"/>
    </reaction>
</comment>
<evidence type="ECO:0000256" key="13">
    <source>
        <dbReference type="ARBA" id="ARBA00047816"/>
    </source>
</evidence>
<dbReference type="NCBIfam" id="TIGR02866">
    <property type="entry name" value="CoxB"/>
    <property type="match status" value="1"/>
</dbReference>
<dbReference type="InterPro" id="IPR011759">
    <property type="entry name" value="Cyt_c_oxidase_su2_TM_dom"/>
</dbReference>
<dbReference type="EMBL" id="RPFZ01000001">
    <property type="protein sequence ID" value="RPF70843.1"/>
    <property type="molecule type" value="Genomic_DNA"/>
</dbReference>
<keyword evidence="6 15" id="KW-0479">Metal-binding</keyword>
<comment type="subcellular location">
    <subcellularLocation>
        <location evidence="14">Cell membrane</location>
        <topology evidence="14">Multi-pass membrane protein</topology>
    </subcellularLocation>
    <subcellularLocation>
        <location evidence="1">Membrane</location>
        <topology evidence="1">Multi-pass membrane protein</topology>
    </subcellularLocation>
</comment>
<dbReference type="GO" id="GO:0005886">
    <property type="term" value="C:plasma membrane"/>
    <property type="evidence" value="ECO:0007669"/>
    <property type="project" value="UniProtKB-SubCell"/>
</dbReference>
<evidence type="ECO:0000256" key="14">
    <source>
        <dbReference type="RuleBase" id="RU000456"/>
    </source>
</evidence>
<gene>
    <name evidence="21" type="primary">coxB</name>
    <name evidence="21" type="ORF">EG799_03800</name>
</gene>
<evidence type="ECO:0000259" key="19">
    <source>
        <dbReference type="PROSITE" id="PS50857"/>
    </source>
</evidence>
<feature type="chain" id="PRO_5017944916" description="Cytochrome c oxidase subunit 2" evidence="18">
    <location>
        <begin position="33"/>
        <end position="378"/>
    </location>
</feature>
<evidence type="ECO:0000256" key="16">
    <source>
        <dbReference type="SAM" id="MobiDB-lite"/>
    </source>
</evidence>
<dbReference type="AlphaFoldDB" id="A0A3N5CPC6"/>
<dbReference type="SUPFAM" id="SSF49503">
    <property type="entry name" value="Cupredoxins"/>
    <property type="match status" value="1"/>
</dbReference>